<dbReference type="Proteomes" id="UP000062519">
    <property type="component" value="Chromosome 2"/>
</dbReference>
<keyword evidence="2" id="KW-1185">Reference proteome</keyword>
<evidence type="ECO:0000313" key="1">
    <source>
        <dbReference type="EMBL" id="AOJ04771.1"/>
    </source>
</evidence>
<gene>
    <name evidence="1" type="ORF">WS70_23695</name>
</gene>
<sequence>MNGLVPPIVSLPGPAPLDVHLTADALARYCDAAAVVAAARGEARSLVDDARHELDTARQAAANVREDAYRQGLARAEAELERRRAALIDDTVLWLIDAQAAEAHIAERIDARVRALVASVIEPYLDTQDPVERLTQRVLAHLRADVHARAFRVSVSPANLPRVRDALRHDPRVQVDADAALPDRDARLETPDAIVRFDLDRHLRLLLARLAGANEEARPDAQPY</sequence>
<evidence type="ECO:0000313" key="2">
    <source>
        <dbReference type="Proteomes" id="UP000062519"/>
    </source>
</evidence>
<reference evidence="1 2" key="1">
    <citation type="submission" date="2015-12" db="EMBL/GenBank/DDBJ databases">
        <title>Diversity of Burkholderia near neighbor genomes.</title>
        <authorList>
            <person name="Sahl J."/>
            <person name="Wagner D."/>
            <person name="Keim P."/>
        </authorList>
    </citation>
    <scope>NUCLEOTIDE SEQUENCE [LARGE SCALE GENOMIC DNA]</scope>
    <source>
        <strain evidence="1 2">BDU6</strain>
    </source>
</reference>
<evidence type="ECO:0008006" key="3">
    <source>
        <dbReference type="Google" id="ProtNLM"/>
    </source>
</evidence>
<dbReference type="RefSeq" id="WP_059598384.1">
    <property type="nucleotide sequence ID" value="NZ_CP013387.1"/>
</dbReference>
<name>A0A1B4FM81_9BURK</name>
<accession>A0A1B4FM81</accession>
<dbReference type="KEGG" id="buu:WS70_23695"/>
<proteinExistence type="predicted"/>
<dbReference type="AlphaFoldDB" id="A0A1B4FM81"/>
<dbReference type="EMBL" id="CP013387">
    <property type="protein sequence ID" value="AOJ04771.1"/>
    <property type="molecule type" value="Genomic_DNA"/>
</dbReference>
<protein>
    <recommendedName>
        <fullName evidence="3">Type III secretion system protein</fullName>
    </recommendedName>
</protein>
<organism evidence="1 2">
    <name type="scientific">Burkholderia mayonis</name>
    <dbReference type="NCBI Taxonomy" id="1385591"/>
    <lineage>
        <taxon>Bacteria</taxon>
        <taxon>Pseudomonadati</taxon>
        <taxon>Pseudomonadota</taxon>
        <taxon>Betaproteobacteria</taxon>
        <taxon>Burkholderiales</taxon>
        <taxon>Burkholderiaceae</taxon>
        <taxon>Burkholderia</taxon>
        <taxon>pseudomallei group</taxon>
    </lineage>
</organism>